<dbReference type="PROSITE" id="PS50110">
    <property type="entry name" value="RESPONSE_REGULATORY"/>
    <property type="match status" value="1"/>
</dbReference>
<dbReference type="CDD" id="cd17536">
    <property type="entry name" value="REC_YesN-like"/>
    <property type="match status" value="1"/>
</dbReference>
<feature type="domain" description="GGDEF" evidence="5">
    <location>
        <begin position="166"/>
        <end position="299"/>
    </location>
</feature>
<dbReference type="SMART" id="SM00448">
    <property type="entry name" value="REC"/>
    <property type="match status" value="1"/>
</dbReference>
<dbReference type="AlphaFoldDB" id="A0A840US35"/>
<name>A0A840US35_9BACT</name>
<dbReference type="Gene3D" id="3.40.50.2300">
    <property type="match status" value="1"/>
</dbReference>
<dbReference type="SUPFAM" id="SSF55073">
    <property type="entry name" value="Nucleotide cyclase"/>
    <property type="match status" value="1"/>
</dbReference>
<dbReference type="NCBIfam" id="TIGR00254">
    <property type="entry name" value="GGDEF"/>
    <property type="match status" value="1"/>
</dbReference>
<evidence type="ECO:0000256" key="2">
    <source>
        <dbReference type="ARBA" id="ARBA00034247"/>
    </source>
</evidence>
<keyword evidence="7" id="KW-1185">Reference proteome</keyword>
<proteinExistence type="predicted"/>
<evidence type="ECO:0000256" key="1">
    <source>
        <dbReference type="ARBA" id="ARBA00012528"/>
    </source>
</evidence>
<dbReference type="CDD" id="cd01949">
    <property type="entry name" value="GGDEF"/>
    <property type="match status" value="1"/>
</dbReference>
<sequence>MNGNKKTEVILVVDDDDLVRMTLSVLISSLGYHCLGASDGIEAMQILKATDIDLVFSDIAMPNMDGMELLKYIVENHKHTDAIMATGYSENATYADVIKAGALDFIKKPIDQAELEAKLTRAFRERSLVRRLEQLSLVDSLTSLWNRRAFDERFPEEVERASRQRYQVFLAVVDIDNFKEFNDTYGHQEGDGVLVALAEIFGECTRSSVDMSFRIGGDEFAVLLPQTNADQATEITQRILLKFIERNLGKTTLSIGVVPCVRNRELPLEIDERQMRERGDQAMYEAKKKGKNCVVCRCEPSLQ</sequence>
<dbReference type="EC" id="2.7.7.65" evidence="1"/>
<accession>A0A840US35</accession>
<gene>
    <name evidence="6" type="ORF">HNQ81_002338</name>
</gene>
<dbReference type="GO" id="GO:0052621">
    <property type="term" value="F:diguanylate cyclase activity"/>
    <property type="evidence" value="ECO:0007669"/>
    <property type="project" value="UniProtKB-EC"/>
</dbReference>
<evidence type="ECO:0000313" key="6">
    <source>
        <dbReference type="EMBL" id="MBB5348602.1"/>
    </source>
</evidence>
<evidence type="ECO:0000313" key="7">
    <source>
        <dbReference type="Proteomes" id="UP000539642"/>
    </source>
</evidence>
<feature type="domain" description="Response regulatory" evidence="4">
    <location>
        <begin position="9"/>
        <end position="123"/>
    </location>
</feature>
<reference evidence="6 7" key="1">
    <citation type="submission" date="2020-08" db="EMBL/GenBank/DDBJ databases">
        <title>Genomic Encyclopedia of Type Strains, Phase IV (KMG-IV): sequencing the most valuable type-strain genomes for metagenomic binning, comparative biology and taxonomic classification.</title>
        <authorList>
            <person name="Goeker M."/>
        </authorList>
    </citation>
    <scope>NUCLEOTIDE SEQUENCE [LARGE SCALE GENOMIC DNA]</scope>
    <source>
        <strain evidence="6 7">DSM 28570</strain>
    </source>
</reference>
<dbReference type="InterPro" id="IPR011006">
    <property type="entry name" value="CheY-like_superfamily"/>
</dbReference>
<dbReference type="FunFam" id="3.30.70.270:FF:000001">
    <property type="entry name" value="Diguanylate cyclase domain protein"/>
    <property type="match status" value="1"/>
</dbReference>
<dbReference type="InterPro" id="IPR029787">
    <property type="entry name" value="Nucleotide_cyclase"/>
</dbReference>
<dbReference type="PANTHER" id="PTHR45138:SF9">
    <property type="entry name" value="DIGUANYLATE CYCLASE DGCM-RELATED"/>
    <property type="match status" value="1"/>
</dbReference>
<feature type="modified residue" description="4-aspartylphosphate" evidence="3">
    <location>
        <position position="58"/>
    </location>
</feature>
<comment type="catalytic activity">
    <reaction evidence="2">
        <text>2 GTP = 3',3'-c-di-GMP + 2 diphosphate</text>
        <dbReference type="Rhea" id="RHEA:24898"/>
        <dbReference type="ChEBI" id="CHEBI:33019"/>
        <dbReference type="ChEBI" id="CHEBI:37565"/>
        <dbReference type="ChEBI" id="CHEBI:58805"/>
        <dbReference type="EC" id="2.7.7.65"/>
    </reaction>
</comment>
<dbReference type="SMART" id="SM00267">
    <property type="entry name" value="GGDEF"/>
    <property type="match status" value="1"/>
</dbReference>
<dbReference type="Pfam" id="PF00072">
    <property type="entry name" value="Response_reg"/>
    <property type="match status" value="1"/>
</dbReference>
<comment type="caution">
    <text evidence="6">The sequence shown here is derived from an EMBL/GenBank/DDBJ whole genome shotgun (WGS) entry which is preliminary data.</text>
</comment>
<dbReference type="PANTHER" id="PTHR45138">
    <property type="entry name" value="REGULATORY COMPONENTS OF SENSORY TRANSDUCTION SYSTEM"/>
    <property type="match status" value="1"/>
</dbReference>
<evidence type="ECO:0000259" key="5">
    <source>
        <dbReference type="PROSITE" id="PS50887"/>
    </source>
</evidence>
<organism evidence="6 7">
    <name type="scientific">Desulfoprunum benzoelyticum</name>
    <dbReference type="NCBI Taxonomy" id="1506996"/>
    <lineage>
        <taxon>Bacteria</taxon>
        <taxon>Pseudomonadati</taxon>
        <taxon>Thermodesulfobacteriota</taxon>
        <taxon>Desulfobulbia</taxon>
        <taxon>Desulfobulbales</taxon>
        <taxon>Desulfobulbaceae</taxon>
        <taxon>Desulfoprunum</taxon>
    </lineage>
</organism>
<dbReference type="InterPro" id="IPR043128">
    <property type="entry name" value="Rev_trsase/Diguanyl_cyclase"/>
</dbReference>
<evidence type="ECO:0000259" key="4">
    <source>
        <dbReference type="PROSITE" id="PS50110"/>
    </source>
</evidence>
<evidence type="ECO:0000256" key="3">
    <source>
        <dbReference type="PROSITE-ProRule" id="PRU00169"/>
    </source>
</evidence>
<dbReference type="InterPro" id="IPR050469">
    <property type="entry name" value="Diguanylate_Cyclase"/>
</dbReference>
<dbReference type="GO" id="GO:0000160">
    <property type="term" value="P:phosphorelay signal transduction system"/>
    <property type="evidence" value="ECO:0007669"/>
    <property type="project" value="InterPro"/>
</dbReference>
<dbReference type="SUPFAM" id="SSF52172">
    <property type="entry name" value="CheY-like"/>
    <property type="match status" value="1"/>
</dbReference>
<dbReference type="InterPro" id="IPR001789">
    <property type="entry name" value="Sig_transdc_resp-reg_receiver"/>
</dbReference>
<keyword evidence="3" id="KW-0597">Phosphoprotein</keyword>
<dbReference type="InterPro" id="IPR000160">
    <property type="entry name" value="GGDEF_dom"/>
</dbReference>
<dbReference type="EMBL" id="JACHEO010000013">
    <property type="protein sequence ID" value="MBB5348602.1"/>
    <property type="molecule type" value="Genomic_DNA"/>
</dbReference>
<dbReference type="RefSeq" id="WP_183351443.1">
    <property type="nucleotide sequence ID" value="NZ_JACHEO010000013.1"/>
</dbReference>
<dbReference type="PROSITE" id="PS50887">
    <property type="entry name" value="GGDEF"/>
    <property type="match status" value="1"/>
</dbReference>
<protein>
    <recommendedName>
        <fullName evidence="1">diguanylate cyclase</fullName>
        <ecNumber evidence="1">2.7.7.65</ecNumber>
    </recommendedName>
</protein>
<dbReference type="Pfam" id="PF00990">
    <property type="entry name" value="GGDEF"/>
    <property type="match status" value="1"/>
</dbReference>
<dbReference type="Gene3D" id="3.30.70.270">
    <property type="match status" value="1"/>
</dbReference>
<dbReference type="Proteomes" id="UP000539642">
    <property type="component" value="Unassembled WGS sequence"/>
</dbReference>